<dbReference type="PANTHER" id="PTHR32116:SF111">
    <property type="entry name" value="HEXOSYLTRANSFERASE"/>
    <property type="match status" value="1"/>
</dbReference>
<dbReference type="EMBL" id="LXQA010003913">
    <property type="protein sequence ID" value="MCH82599.1"/>
    <property type="molecule type" value="Genomic_DNA"/>
</dbReference>
<gene>
    <name evidence="2" type="ORF">A2U01_0003410</name>
</gene>
<evidence type="ECO:0000313" key="3">
    <source>
        <dbReference type="Proteomes" id="UP000265520"/>
    </source>
</evidence>
<organism evidence="2 3">
    <name type="scientific">Trifolium medium</name>
    <dbReference type="NCBI Taxonomy" id="97028"/>
    <lineage>
        <taxon>Eukaryota</taxon>
        <taxon>Viridiplantae</taxon>
        <taxon>Streptophyta</taxon>
        <taxon>Embryophyta</taxon>
        <taxon>Tracheophyta</taxon>
        <taxon>Spermatophyta</taxon>
        <taxon>Magnoliopsida</taxon>
        <taxon>eudicotyledons</taxon>
        <taxon>Gunneridae</taxon>
        <taxon>Pentapetalae</taxon>
        <taxon>rosids</taxon>
        <taxon>fabids</taxon>
        <taxon>Fabales</taxon>
        <taxon>Fabaceae</taxon>
        <taxon>Papilionoideae</taxon>
        <taxon>50 kb inversion clade</taxon>
        <taxon>NPAAA clade</taxon>
        <taxon>Hologalegina</taxon>
        <taxon>IRL clade</taxon>
        <taxon>Trifolieae</taxon>
        <taxon>Trifolium</taxon>
    </lineage>
</organism>
<dbReference type="PANTHER" id="PTHR32116">
    <property type="entry name" value="GALACTURONOSYLTRANSFERASE 4-RELATED"/>
    <property type="match status" value="1"/>
</dbReference>
<feature type="region of interest" description="Disordered" evidence="1">
    <location>
        <begin position="26"/>
        <end position="60"/>
    </location>
</feature>
<keyword evidence="2" id="KW-0808">Transferase</keyword>
<dbReference type="Pfam" id="PF25557">
    <property type="entry name" value="GAUT_1"/>
    <property type="match status" value="1"/>
</dbReference>
<name>A0A392M5U1_9FABA</name>
<evidence type="ECO:0000256" key="1">
    <source>
        <dbReference type="SAM" id="MobiDB-lite"/>
    </source>
</evidence>
<feature type="compositionally biased region" description="Basic and acidic residues" evidence="1">
    <location>
        <begin position="26"/>
        <end position="39"/>
    </location>
</feature>
<feature type="non-terminal residue" evidence="2">
    <location>
        <position position="251"/>
    </location>
</feature>
<protein>
    <submittedName>
        <fullName evidence="2">Putative galacturonosyltransferase 6-like</fullName>
    </submittedName>
</protein>
<sequence>MMLMNLEFQCLKEMVGICSHVGFSHDGRQDEDAHKKDSSSTDEDTNVHAVPHSTSKENVSVTNRPSDRIEDRHHLLNSHSHEVKNQKVREIKDQILMAKVYLKFAPPSSNSRLKELELQMKEMERAVEGVTRDLDLSRSLLQFGTSYAHLIEASKFHSVLQAMRHMEASLSTVGRAFSDCSLVSKLQAVKRKTEEQVRFQRSQATYLVHLAERKLPNENKIHHPDLYHYAVFSDNVLACAVVVNSTVSTAK</sequence>
<dbReference type="AlphaFoldDB" id="A0A392M5U1"/>
<dbReference type="Proteomes" id="UP000265520">
    <property type="component" value="Unassembled WGS sequence"/>
</dbReference>
<comment type="caution">
    <text evidence="2">The sequence shown here is derived from an EMBL/GenBank/DDBJ whole genome shotgun (WGS) entry which is preliminary data.</text>
</comment>
<proteinExistence type="predicted"/>
<evidence type="ECO:0000313" key="2">
    <source>
        <dbReference type="EMBL" id="MCH82599.1"/>
    </source>
</evidence>
<reference evidence="2 3" key="1">
    <citation type="journal article" date="2018" name="Front. Plant Sci.">
        <title>Red Clover (Trifolium pratense) and Zigzag Clover (T. medium) - A Picture of Genomic Similarities and Differences.</title>
        <authorList>
            <person name="Dluhosova J."/>
            <person name="Istvanek J."/>
            <person name="Nedelnik J."/>
            <person name="Repkova J."/>
        </authorList>
    </citation>
    <scope>NUCLEOTIDE SEQUENCE [LARGE SCALE GENOMIC DNA]</scope>
    <source>
        <strain evidence="3">cv. 10/8</strain>
        <tissue evidence="2">Leaf</tissue>
    </source>
</reference>
<accession>A0A392M5U1</accession>
<dbReference type="InterPro" id="IPR029993">
    <property type="entry name" value="GAUT"/>
</dbReference>
<keyword evidence="3" id="KW-1185">Reference proteome</keyword>
<dbReference type="GO" id="GO:0047262">
    <property type="term" value="F:polygalacturonate 4-alpha-galacturonosyltransferase activity"/>
    <property type="evidence" value="ECO:0007669"/>
    <property type="project" value="InterPro"/>
</dbReference>